<feature type="transmembrane region" description="Helical" evidence="2">
    <location>
        <begin position="139"/>
        <end position="157"/>
    </location>
</feature>
<evidence type="ECO:0000256" key="1">
    <source>
        <dbReference type="SAM" id="MobiDB-lite"/>
    </source>
</evidence>
<reference evidence="3 4" key="1">
    <citation type="submission" date="2007-06" db="EMBL/GenBank/DDBJ databases">
        <title>The Genome Sequence of Coccidioides posadasii RMSCC_3488.</title>
        <authorList>
            <consortium name="Coccidioides Genome Resources Consortium"/>
            <consortium name="The Broad Institute Genome Sequencing Platform"/>
            <person name="Henn M.R."/>
            <person name="Sykes S."/>
            <person name="Young S."/>
            <person name="Jaffe D."/>
            <person name="Berlin A."/>
            <person name="Alvarez P."/>
            <person name="Butler J."/>
            <person name="Gnerre S."/>
            <person name="Grabherr M."/>
            <person name="Mauceli E."/>
            <person name="Brockman W."/>
            <person name="Kodira C."/>
            <person name="Alvarado L."/>
            <person name="Zeng Q."/>
            <person name="Crawford M."/>
            <person name="Antoine C."/>
            <person name="Devon K."/>
            <person name="Galgiani J."/>
            <person name="Orsborn K."/>
            <person name="Lewis M.L."/>
            <person name="Nusbaum C."/>
            <person name="Galagan J."/>
            <person name="Birren B."/>
        </authorList>
    </citation>
    <scope>NUCLEOTIDE SEQUENCE [LARGE SCALE GENOMIC DNA]</scope>
    <source>
        <strain evidence="3 4">RMSCC 3488</strain>
    </source>
</reference>
<evidence type="ECO:0000313" key="3">
    <source>
        <dbReference type="EMBL" id="KMM67825.1"/>
    </source>
</evidence>
<proteinExistence type="predicted"/>
<keyword evidence="2" id="KW-0812">Transmembrane</keyword>
<dbReference type="AlphaFoldDB" id="A0A0J6FEX9"/>
<dbReference type="NCBIfam" id="NF037959">
    <property type="entry name" value="MFS_SpdSyn"/>
    <property type="match status" value="1"/>
</dbReference>
<feature type="region of interest" description="Disordered" evidence="1">
    <location>
        <begin position="1"/>
        <end position="34"/>
    </location>
</feature>
<feature type="transmembrane region" description="Helical" evidence="2">
    <location>
        <begin position="39"/>
        <end position="61"/>
    </location>
</feature>
<sequence length="575" mass="62644">MAGSKPLRGGGEASGNKKSQGTGPNTRSRRVDTQHAMKSAATAIAIVALAASSSYVSQLTLSPVYGSVPASSFHRQGVMIAALVGWLGMNQIKALCFGRPSSLLPVLAWVIPTIQYFLFQQSSRIGPEFGPVITELSTLYPLVALSATSAGIFLRELDLSRGPRLIADHGTFLGSYILFTTTLKMTGSYLARHIGSSVLMTRTGLQFAIATLFSICLPSKWLLLTIPSLIFYAGFNIHVPSGLATVRLNTSLRADDYVLLHRQDSLTGYISVLENKKLNFRVMRCDHSLLGGEWIPPPGMPKQLVSDPVYAVFTMLESVRLIKTDKGEARKAGSGTNALVIGLGIGTTPAALVAHGINTTVVEIDPTVHQLAMEYFKFPSKANTVIEDAVTFVQRTRNLDPIPRYDFIVHDVFTGGVEPADLFTLNFMHGLLDLLQDDGVIAINYAGDLTLPSAGLIVRTILAAFPSCRIFREGQPTAGPAGDFTNMVIFCTKTESALEFREPITSDYLGSMSRESYMFPKFEIEKDTFKNAGSGHPDILDKSQIGQLQKWHSQSAIGHWKIMRTVLPAAVWEKW</sequence>
<dbReference type="Pfam" id="PF01564">
    <property type="entry name" value="Spermine_synth"/>
    <property type="match status" value="1"/>
</dbReference>
<dbReference type="EMBL" id="DS268110">
    <property type="protein sequence ID" value="KMM67825.1"/>
    <property type="molecule type" value="Genomic_DNA"/>
</dbReference>
<dbReference type="SUPFAM" id="SSF53335">
    <property type="entry name" value="S-adenosyl-L-methionine-dependent methyltransferases"/>
    <property type="match status" value="1"/>
</dbReference>
<dbReference type="Proteomes" id="UP000054567">
    <property type="component" value="Unassembled WGS sequence"/>
</dbReference>
<reference evidence="4" key="3">
    <citation type="journal article" date="2010" name="Genome Res.">
        <title>Population genomic sequencing of Coccidioides fungi reveals recent hybridization and transposon control.</title>
        <authorList>
            <person name="Neafsey D.E."/>
            <person name="Barker B.M."/>
            <person name="Sharpton T.J."/>
            <person name="Stajich J.E."/>
            <person name="Park D.J."/>
            <person name="Whiston E."/>
            <person name="Hung C.-Y."/>
            <person name="McMahan C."/>
            <person name="White J."/>
            <person name="Sykes S."/>
            <person name="Heiman D."/>
            <person name="Young S."/>
            <person name="Zeng Q."/>
            <person name="Abouelleil A."/>
            <person name="Aftuck L."/>
            <person name="Bessette D."/>
            <person name="Brown A."/>
            <person name="FitzGerald M."/>
            <person name="Lui A."/>
            <person name="Macdonald J.P."/>
            <person name="Priest M."/>
            <person name="Orbach M.J."/>
            <person name="Galgiani J.N."/>
            <person name="Kirkland T.N."/>
            <person name="Cole G.T."/>
            <person name="Birren B.W."/>
            <person name="Henn M.R."/>
            <person name="Taylor J.W."/>
            <person name="Rounsley S.D."/>
        </authorList>
    </citation>
    <scope>NUCLEOTIDE SEQUENCE [LARGE SCALE GENOMIC DNA]</scope>
    <source>
        <strain evidence="4">RMSCC 3488</strain>
    </source>
</reference>
<name>A0A0J6FEX9_COCPO</name>
<accession>A0A0J6FEX9</accession>
<feature type="compositionally biased region" description="Polar residues" evidence="1">
    <location>
        <begin position="16"/>
        <end position="26"/>
    </location>
</feature>
<dbReference type="FunFam" id="3.40.50.150:FF:000288">
    <property type="entry name" value="Spermine/spermidine synthase, putative"/>
    <property type="match status" value="1"/>
</dbReference>
<dbReference type="OrthoDB" id="2016285at2759"/>
<evidence type="ECO:0000256" key="2">
    <source>
        <dbReference type="SAM" id="Phobius"/>
    </source>
</evidence>
<keyword evidence="2" id="KW-0472">Membrane</keyword>
<keyword evidence="2" id="KW-1133">Transmembrane helix</keyword>
<feature type="transmembrane region" description="Helical" evidence="2">
    <location>
        <begin position="101"/>
        <end position="119"/>
    </location>
</feature>
<gene>
    <name evidence="3" type="ORF">CPAG_04157</name>
</gene>
<organism evidence="3 4">
    <name type="scientific">Coccidioides posadasii RMSCC 3488</name>
    <dbReference type="NCBI Taxonomy" id="454284"/>
    <lineage>
        <taxon>Eukaryota</taxon>
        <taxon>Fungi</taxon>
        <taxon>Dikarya</taxon>
        <taxon>Ascomycota</taxon>
        <taxon>Pezizomycotina</taxon>
        <taxon>Eurotiomycetes</taxon>
        <taxon>Eurotiomycetidae</taxon>
        <taxon>Onygenales</taxon>
        <taxon>Onygenaceae</taxon>
        <taxon>Coccidioides</taxon>
    </lineage>
</organism>
<dbReference type="Gene3D" id="3.40.50.150">
    <property type="entry name" value="Vaccinia Virus protein VP39"/>
    <property type="match status" value="1"/>
</dbReference>
<dbReference type="InterPro" id="IPR029063">
    <property type="entry name" value="SAM-dependent_MTases_sf"/>
</dbReference>
<dbReference type="VEuPathDB" id="FungiDB:CPAG_04157"/>
<feature type="transmembrane region" description="Helical" evidence="2">
    <location>
        <begin position="207"/>
        <end position="235"/>
    </location>
</feature>
<evidence type="ECO:0000313" key="4">
    <source>
        <dbReference type="Proteomes" id="UP000054567"/>
    </source>
</evidence>
<protein>
    <submittedName>
        <fullName evidence="3">Spermine/spermidine synthase family protein</fullName>
    </submittedName>
</protein>
<reference evidence="4" key="2">
    <citation type="journal article" date="2009" name="Genome Res.">
        <title>Comparative genomic analyses of the human fungal pathogens Coccidioides and their relatives.</title>
        <authorList>
            <person name="Sharpton T.J."/>
            <person name="Stajich J.E."/>
            <person name="Rounsley S.D."/>
            <person name="Gardner M.J."/>
            <person name="Wortman J.R."/>
            <person name="Jordar V.S."/>
            <person name="Maiti R."/>
            <person name="Kodira C.D."/>
            <person name="Neafsey D.E."/>
            <person name="Zeng Q."/>
            <person name="Hung C.-Y."/>
            <person name="McMahan C."/>
            <person name="Muszewska A."/>
            <person name="Grynberg M."/>
            <person name="Mandel M.A."/>
            <person name="Kellner E.M."/>
            <person name="Barker B.M."/>
            <person name="Galgiani J.N."/>
            <person name="Orbach M.J."/>
            <person name="Kirkland T.N."/>
            <person name="Cole G.T."/>
            <person name="Henn M.R."/>
            <person name="Birren B.W."/>
            <person name="Taylor J.W."/>
        </authorList>
    </citation>
    <scope>NUCLEOTIDE SEQUENCE [LARGE SCALE GENOMIC DNA]</scope>
    <source>
        <strain evidence="4">RMSCC 3488</strain>
    </source>
</reference>